<dbReference type="RefSeq" id="WP_193428333.1">
    <property type="nucleotide sequence ID" value="NZ_CBCSIP010000283.1"/>
</dbReference>
<sequence length="474" mass="47345">MRLWIAIVAGLSLGQSQDVEPLPPEDPSVRDPSAAALQDAYEQAAEDADGARPPQGYGLQGPTDPSQGAYPLTPLLPDGSPPINAGEVATEQSRTYVAPPVPTIYESRPDTGEPSDTEAPLQEAPSGTGGSGAAGTASTEGGTTAGQDTVGAGAAGTSPTSGPTNVGEAGFGGTVDTGAAPASPASQAPTGGTGEVPLDSSQVTVQEPGTGGAGASGTTDTGTSSTPPPATSTGAPAQAPADNTSSAAPAPNQAGASATAPSVQGAPEQTGSASATPVQAAPDLVGSAATTPVQGTQAAAGTAASGAPNAANPNEEVNRLRERIAQLEQEMEERDALATERTQSVQSQVDAHEQRAYESERSRQQRLARIQSAGQWMLAADQALEQGELGVDNALSIADQDFSVVGANASAEGQGMVVVHSQRARAQIALARDAAGRRDVYAARIALQTAGEELRLMRAASLDRPGSSNVLLNR</sequence>
<feature type="compositionally biased region" description="Polar residues" evidence="1">
    <location>
        <begin position="340"/>
        <end position="349"/>
    </location>
</feature>
<feature type="compositionally biased region" description="Polar residues" evidence="1">
    <location>
        <begin position="267"/>
        <end position="277"/>
    </location>
</feature>
<feature type="compositionally biased region" description="Basic and acidic residues" evidence="1">
    <location>
        <begin position="350"/>
        <end position="362"/>
    </location>
</feature>
<evidence type="ECO:0000313" key="3">
    <source>
        <dbReference type="Proteomes" id="UP001516472"/>
    </source>
</evidence>
<evidence type="ECO:0000256" key="1">
    <source>
        <dbReference type="SAM" id="MobiDB-lite"/>
    </source>
</evidence>
<dbReference type="EMBL" id="JAAIYO010000007">
    <property type="protein sequence ID" value="MBE4751125.1"/>
    <property type="molecule type" value="Genomic_DNA"/>
</dbReference>
<feature type="compositionally biased region" description="Low complexity" evidence="1">
    <location>
        <begin position="216"/>
        <end position="261"/>
    </location>
</feature>
<feature type="compositionally biased region" description="Low complexity" evidence="1">
    <location>
        <begin position="288"/>
        <end position="314"/>
    </location>
</feature>
<feature type="compositionally biased region" description="Low complexity" evidence="1">
    <location>
        <begin position="177"/>
        <end position="190"/>
    </location>
</feature>
<protein>
    <recommendedName>
        <fullName evidence="4">Flagellar hook-length control protein FliK</fullName>
    </recommendedName>
</protein>
<dbReference type="Proteomes" id="UP001516472">
    <property type="component" value="Unassembled WGS sequence"/>
</dbReference>
<comment type="caution">
    <text evidence="2">The sequence shown here is derived from an EMBL/GenBank/DDBJ whole genome shotgun (WGS) entry which is preliminary data.</text>
</comment>
<name>A0ABR9PT69_9BACT</name>
<evidence type="ECO:0000313" key="2">
    <source>
        <dbReference type="EMBL" id="MBE4751125.1"/>
    </source>
</evidence>
<feature type="compositionally biased region" description="Low complexity" evidence="1">
    <location>
        <begin position="134"/>
        <end position="164"/>
    </location>
</feature>
<evidence type="ECO:0008006" key="4">
    <source>
        <dbReference type="Google" id="ProtNLM"/>
    </source>
</evidence>
<keyword evidence="3" id="KW-1185">Reference proteome</keyword>
<gene>
    <name evidence="2" type="ORF">G4177_23400</name>
</gene>
<reference evidence="2 3" key="1">
    <citation type="submission" date="2020-02" db="EMBL/GenBank/DDBJ databases">
        <authorList>
            <person name="Babadi Z.K."/>
            <person name="Risdian C."/>
            <person name="Ebrahimipour G.H."/>
            <person name="Wink J."/>
        </authorList>
    </citation>
    <scope>NUCLEOTIDE SEQUENCE [LARGE SCALE GENOMIC DNA]</scope>
    <source>
        <strain evidence="2 3">ZKHCc1 1396</strain>
    </source>
</reference>
<accession>A0ABR9PT69</accession>
<feature type="region of interest" description="Disordered" evidence="1">
    <location>
        <begin position="333"/>
        <end position="362"/>
    </location>
</feature>
<organism evidence="2 3">
    <name type="scientific">Corallococcus soli</name>
    <dbReference type="NCBI Taxonomy" id="2710757"/>
    <lineage>
        <taxon>Bacteria</taxon>
        <taxon>Pseudomonadati</taxon>
        <taxon>Myxococcota</taxon>
        <taxon>Myxococcia</taxon>
        <taxon>Myxococcales</taxon>
        <taxon>Cystobacterineae</taxon>
        <taxon>Myxococcaceae</taxon>
        <taxon>Corallococcus</taxon>
    </lineage>
</organism>
<proteinExistence type="predicted"/>
<feature type="region of interest" description="Disordered" evidence="1">
    <location>
        <begin position="38"/>
        <end position="315"/>
    </location>
</feature>